<evidence type="ECO:0000313" key="3">
    <source>
        <dbReference type="EMBL" id="USI71433.1"/>
    </source>
</evidence>
<dbReference type="InterPro" id="IPR012312">
    <property type="entry name" value="Hemerythrin-like"/>
</dbReference>
<keyword evidence="1" id="KW-0812">Transmembrane</keyword>
<feature type="transmembrane region" description="Helical" evidence="1">
    <location>
        <begin position="20"/>
        <end position="39"/>
    </location>
</feature>
<keyword evidence="1" id="KW-0472">Membrane</keyword>
<evidence type="ECO:0000259" key="2">
    <source>
        <dbReference type="Pfam" id="PF01814"/>
    </source>
</evidence>
<dbReference type="RefSeq" id="WP_252165246.1">
    <property type="nucleotide sequence ID" value="NZ_CP084930.1"/>
</dbReference>
<dbReference type="PANTHER" id="PTHR35585">
    <property type="entry name" value="HHE DOMAIN PROTEIN (AFU_ORTHOLOGUE AFUA_4G00730)"/>
    <property type="match status" value="1"/>
</dbReference>
<name>A0ABY4X3I9_9SPHN</name>
<gene>
    <name evidence="3" type="ORF">LHA26_08755</name>
</gene>
<feature type="domain" description="Hemerythrin-like" evidence="2">
    <location>
        <begin position="56"/>
        <end position="171"/>
    </location>
</feature>
<protein>
    <submittedName>
        <fullName evidence="3">Hemerythrin domain-containing protein</fullName>
    </submittedName>
</protein>
<reference evidence="3" key="1">
    <citation type="journal article" date="2022" name="Toxins">
        <title>Genomic Analysis of Sphingopyxis sp. USTB-05 for Biodegrading Cyanobacterial Hepatotoxins.</title>
        <authorList>
            <person name="Liu C."/>
            <person name="Xu Q."/>
            <person name="Zhao Z."/>
            <person name="Zhang H."/>
            <person name="Liu X."/>
            <person name="Yin C."/>
            <person name="Liu Y."/>
            <person name="Yan H."/>
        </authorList>
    </citation>
    <scope>NUCLEOTIDE SEQUENCE</scope>
    <source>
        <strain evidence="3">NBD5</strain>
    </source>
</reference>
<proteinExistence type="predicted"/>
<dbReference type="Pfam" id="PF01814">
    <property type="entry name" value="Hemerythrin"/>
    <property type="match status" value="1"/>
</dbReference>
<evidence type="ECO:0000313" key="4">
    <source>
        <dbReference type="Proteomes" id="UP001056937"/>
    </source>
</evidence>
<dbReference type="Proteomes" id="UP001056937">
    <property type="component" value="Chromosome 1"/>
</dbReference>
<dbReference type="EMBL" id="CP084930">
    <property type="protein sequence ID" value="USI71433.1"/>
    <property type="molecule type" value="Genomic_DNA"/>
</dbReference>
<sequence>MTEETLATIESDQSAHGSRTGLFVAAAAGLVAGLAANFARKAVVQSPTLLAGDWDDALANEHRMTLALFDKIEATNETEPTKRGFLLMQLKHALAKHAMQEENAVYAALRDHQDSDQADHLNHDHGYVKQYLYDLDQTPRSNPHWIAKVQEFRALIEKHVREEEEEIFPRLKRTLSHEQNRVLTTAMNKEGLKIA</sequence>
<dbReference type="PANTHER" id="PTHR35585:SF1">
    <property type="entry name" value="HHE DOMAIN PROTEIN (AFU_ORTHOLOGUE AFUA_4G00730)"/>
    <property type="match status" value="1"/>
</dbReference>
<dbReference type="Gene3D" id="1.20.120.520">
    <property type="entry name" value="nmb1532 protein domain like"/>
    <property type="match status" value="1"/>
</dbReference>
<evidence type="ECO:0000256" key="1">
    <source>
        <dbReference type="SAM" id="Phobius"/>
    </source>
</evidence>
<organism evidence="3 4">
    <name type="scientific">Sphingomonas morindae</name>
    <dbReference type="NCBI Taxonomy" id="1541170"/>
    <lineage>
        <taxon>Bacteria</taxon>
        <taxon>Pseudomonadati</taxon>
        <taxon>Pseudomonadota</taxon>
        <taxon>Alphaproteobacteria</taxon>
        <taxon>Sphingomonadales</taxon>
        <taxon>Sphingomonadaceae</taxon>
        <taxon>Sphingomonas</taxon>
    </lineage>
</organism>
<accession>A0ABY4X3I9</accession>
<keyword evidence="1" id="KW-1133">Transmembrane helix</keyword>
<keyword evidence="4" id="KW-1185">Reference proteome</keyword>